<reference evidence="4 5" key="1">
    <citation type="journal article" date="2018" name="PLoS Genet.">
        <title>Population sequencing reveals clonal diversity and ancestral inbreeding in the grapevine cultivar Chardonnay.</title>
        <authorList>
            <person name="Roach M.J."/>
            <person name="Johnson D.L."/>
            <person name="Bohlmann J."/>
            <person name="van Vuuren H.J."/>
            <person name="Jones S.J."/>
            <person name="Pretorius I.S."/>
            <person name="Schmidt S.A."/>
            <person name="Borneman A.R."/>
        </authorList>
    </citation>
    <scope>NUCLEOTIDE SEQUENCE [LARGE SCALE GENOMIC DNA]</scope>
    <source>
        <strain evidence="5">cv. Chardonnay</strain>
        <tissue evidence="4">Leaf</tissue>
    </source>
</reference>
<evidence type="ECO:0000313" key="4">
    <source>
        <dbReference type="EMBL" id="RVW72958.1"/>
    </source>
</evidence>
<dbReference type="Gene3D" id="3.30.420.10">
    <property type="entry name" value="Ribonuclease H-like superfamily/Ribonuclease H"/>
    <property type="match status" value="1"/>
</dbReference>
<proteinExistence type="predicted"/>
<dbReference type="PANTHER" id="PTHR48475:SF2">
    <property type="entry name" value="RIBONUCLEASE H"/>
    <property type="match status" value="1"/>
</dbReference>
<feature type="region of interest" description="Disordered" evidence="1">
    <location>
        <begin position="436"/>
        <end position="466"/>
    </location>
</feature>
<dbReference type="Gene3D" id="3.10.10.10">
    <property type="entry name" value="HIV Type 1 Reverse Transcriptase, subunit A, domain 1"/>
    <property type="match status" value="1"/>
</dbReference>
<evidence type="ECO:0000313" key="5">
    <source>
        <dbReference type="Proteomes" id="UP000288805"/>
    </source>
</evidence>
<dbReference type="InterPro" id="IPR041577">
    <property type="entry name" value="RT_RNaseH_2"/>
</dbReference>
<dbReference type="EMBL" id="QGNW01000403">
    <property type="protein sequence ID" value="RVW72958.1"/>
    <property type="molecule type" value="Genomic_DNA"/>
</dbReference>
<dbReference type="InterPro" id="IPR043128">
    <property type="entry name" value="Rev_trsase/Diguanyl_cyclase"/>
</dbReference>
<dbReference type="PANTHER" id="PTHR48475">
    <property type="entry name" value="RIBONUCLEASE H"/>
    <property type="match status" value="1"/>
</dbReference>
<dbReference type="Pfam" id="PF00078">
    <property type="entry name" value="RVT_1"/>
    <property type="match status" value="1"/>
</dbReference>
<dbReference type="SUPFAM" id="SSF56672">
    <property type="entry name" value="DNA/RNA polymerases"/>
    <property type="match status" value="1"/>
</dbReference>
<sequence>MGDFDVRCILVDPGSSADLLQASVISHMGRDLTGLENLGRILSGFNGAATTSLGDIVLPVQAGPVTLNVQFSVVQDLSPFNVILGRTWLHYMKVIPSTYHQMVIQISEESTHLTHINSLLTPEKTRNIQDALRQNHDVFAWAHSDIKGIHPSIVSHRLNVFPTARPVRQRIRRFNQTGKRLSGMRLTNCWKPDSLERWNIQTGWKMCFPLPRIDHIVDSTAGQGMLSFLDAFSGYHQIPMAQTNEENTAFITPHDLYCYKVMPFGLKNAGATYQRLMTKIFKLYSVAQWKYIWMISWLRAKPDRNMPSTCKSQRGIEVSPDQVKAVMETPPSRSKKELQRLTGKLVAIRRFIAHFIDELRLFFLAIRKPLPGEKLYMYLAVSEWAISVVLFRCPSRNEQKPIYYVSKALAEVETRYSKMELTALAIRSAARSSALLPSPPGGRADRPAPLQHPAQAGPDQKNASTGHRVERIWNRVPTQVVHERPGSGVGLLLQSPIGEQLEQAIRLGFPVSNNEAEYEAILSEMDLALALSISRLRVYSDSQLVTIKKIKRIENGRADALAGIAASLPIKEAILLPIHVQTNPPSREASTCNTIEANQADGQDWMEAIIENLRTGTLPEEPKQAHKTRVQAARFTLIGGHLYKRSFTGPYLRCLNHSEALYILAELHERVCGNHSGG</sequence>
<dbReference type="Pfam" id="PF17919">
    <property type="entry name" value="RT_RNaseH_2"/>
    <property type="match status" value="1"/>
</dbReference>
<dbReference type="GO" id="GO:0003676">
    <property type="term" value="F:nucleic acid binding"/>
    <property type="evidence" value="ECO:0007669"/>
    <property type="project" value="InterPro"/>
</dbReference>
<accession>A0A438GL92</accession>
<feature type="domain" description="Reverse transcriptase" evidence="2">
    <location>
        <begin position="205"/>
        <end position="286"/>
    </location>
</feature>
<gene>
    <name evidence="4" type="primary">TY3B-I_697</name>
    <name evidence="4" type="ORF">CK203_053102</name>
</gene>
<evidence type="ECO:0000256" key="1">
    <source>
        <dbReference type="SAM" id="MobiDB-lite"/>
    </source>
</evidence>
<name>A0A438GL92_VITVI</name>
<dbReference type="InterPro" id="IPR043502">
    <property type="entry name" value="DNA/RNA_pol_sf"/>
</dbReference>
<dbReference type="Proteomes" id="UP000288805">
    <property type="component" value="Unassembled WGS sequence"/>
</dbReference>
<evidence type="ECO:0000259" key="2">
    <source>
        <dbReference type="Pfam" id="PF00078"/>
    </source>
</evidence>
<dbReference type="Gene3D" id="2.40.70.10">
    <property type="entry name" value="Acid Proteases"/>
    <property type="match status" value="1"/>
</dbReference>
<dbReference type="CDD" id="cd09279">
    <property type="entry name" value="RNase_HI_like"/>
    <property type="match status" value="1"/>
</dbReference>
<dbReference type="AlphaFoldDB" id="A0A438GL92"/>
<comment type="caution">
    <text evidence="4">The sequence shown here is derived from an EMBL/GenBank/DDBJ whole genome shotgun (WGS) entry which is preliminary data.</text>
</comment>
<dbReference type="CDD" id="cd00303">
    <property type="entry name" value="retropepsin_like"/>
    <property type="match status" value="1"/>
</dbReference>
<evidence type="ECO:0000259" key="3">
    <source>
        <dbReference type="Pfam" id="PF17919"/>
    </source>
</evidence>
<protein>
    <submittedName>
        <fullName evidence="4">Transposon Ty3-I Gag-Pol polyprotein</fullName>
    </submittedName>
</protein>
<dbReference type="InterPro" id="IPR021109">
    <property type="entry name" value="Peptidase_aspartic_dom_sf"/>
</dbReference>
<dbReference type="CDD" id="cd01647">
    <property type="entry name" value="RT_LTR"/>
    <property type="match status" value="1"/>
</dbReference>
<dbReference type="InterPro" id="IPR000477">
    <property type="entry name" value="RT_dom"/>
</dbReference>
<dbReference type="SUPFAM" id="SSF53098">
    <property type="entry name" value="Ribonuclease H-like"/>
    <property type="match status" value="1"/>
</dbReference>
<feature type="domain" description="Reverse transcriptase/retrotransposon-derived protein RNase H-like" evidence="3">
    <location>
        <begin position="367"/>
        <end position="430"/>
    </location>
</feature>
<dbReference type="InterPro" id="IPR036397">
    <property type="entry name" value="RNaseH_sf"/>
</dbReference>
<dbReference type="Gene3D" id="3.30.70.270">
    <property type="match status" value="1"/>
</dbReference>
<organism evidence="4 5">
    <name type="scientific">Vitis vinifera</name>
    <name type="common">Grape</name>
    <dbReference type="NCBI Taxonomy" id="29760"/>
    <lineage>
        <taxon>Eukaryota</taxon>
        <taxon>Viridiplantae</taxon>
        <taxon>Streptophyta</taxon>
        <taxon>Embryophyta</taxon>
        <taxon>Tracheophyta</taxon>
        <taxon>Spermatophyta</taxon>
        <taxon>Magnoliopsida</taxon>
        <taxon>eudicotyledons</taxon>
        <taxon>Gunneridae</taxon>
        <taxon>Pentapetalae</taxon>
        <taxon>rosids</taxon>
        <taxon>Vitales</taxon>
        <taxon>Vitaceae</taxon>
        <taxon>Viteae</taxon>
        <taxon>Vitis</taxon>
    </lineage>
</organism>
<dbReference type="InterPro" id="IPR012337">
    <property type="entry name" value="RNaseH-like_sf"/>
</dbReference>